<dbReference type="PANTHER" id="PTHR33545">
    <property type="entry name" value="UPF0750 MEMBRANE PROTEIN YITT-RELATED"/>
    <property type="match status" value="1"/>
</dbReference>
<evidence type="ECO:0000256" key="3">
    <source>
        <dbReference type="ARBA" id="ARBA00022692"/>
    </source>
</evidence>
<dbReference type="eggNOG" id="COG1284">
    <property type="taxonomic scope" value="Bacteria"/>
</dbReference>
<feature type="transmembrane region" description="Helical" evidence="6">
    <location>
        <begin position="12"/>
        <end position="32"/>
    </location>
</feature>
<keyword evidence="5 6" id="KW-0472">Membrane</keyword>
<dbReference type="InterPro" id="IPR019264">
    <property type="entry name" value="DUF2179"/>
</dbReference>
<dbReference type="Pfam" id="PF10035">
    <property type="entry name" value="DUF2179"/>
    <property type="match status" value="1"/>
</dbReference>
<dbReference type="AlphaFoldDB" id="U2Q7L6"/>
<dbReference type="GO" id="GO:0005886">
    <property type="term" value="C:plasma membrane"/>
    <property type="evidence" value="ECO:0007669"/>
    <property type="project" value="UniProtKB-SubCell"/>
</dbReference>
<keyword evidence="4 6" id="KW-1133">Transmembrane helix</keyword>
<gene>
    <name evidence="8" type="ORF">HMPREF1983_00680</name>
</gene>
<comment type="caution">
    <text evidence="8">The sequence shown here is derived from an EMBL/GenBank/DDBJ whole genome shotgun (WGS) entry which is preliminary data.</text>
</comment>
<sequence>MKQEKKVVNKKRIAKELFFIMLGCAVYSFALLHFNVPNHLAEGGGAGIALFLWYAFGFPVSYGTLLINIPLLVLGYKMLDKKTMIYTIYGIIMLTLWINIFENYHVVIDIGGDRLLAAVFGGIIAGVGLGTVFVFGGTTGGVDIIAKIIQLHFGISVGRVIQIIDGVILLLNFMALKSYPAILYTLIYVYISTKLIDVFVEGGVPGKGVMIMSKKIDEITEKINTDMKRGLTFLKGQGSYSRQDMNIGYCVVARTEIGRLKSLVYEIDPNAFLTITEVHDVIGEGFSFDQPKKIKFKKSKK</sequence>
<keyword evidence="2" id="KW-1003">Cell membrane</keyword>
<feature type="transmembrane region" description="Helical" evidence="6">
    <location>
        <begin position="52"/>
        <end position="76"/>
    </location>
</feature>
<dbReference type="PIRSF" id="PIRSF006483">
    <property type="entry name" value="Membrane_protein_YitT"/>
    <property type="match status" value="1"/>
</dbReference>
<dbReference type="RefSeq" id="WP_021753321.1">
    <property type="nucleotide sequence ID" value="NZ_KI271858.1"/>
</dbReference>
<name>U2Q7L6_9BACL</name>
<reference evidence="8 9" key="1">
    <citation type="submission" date="2013-08" db="EMBL/GenBank/DDBJ databases">
        <authorList>
            <person name="Weinstock G."/>
            <person name="Sodergren E."/>
            <person name="Wylie T."/>
            <person name="Fulton L."/>
            <person name="Fulton R."/>
            <person name="Fronick C."/>
            <person name="O'Laughlin M."/>
            <person name="Godfrey J."/>
            <person name="Miner T."/>
            <person name="Herter B."/>
            <person name="Appelbaum E."/>
            <person name="Cordes M."/>
            <person name="Lek S."/>
            <person name="Wollam A."/>
            <person name="Pepin K.H."/>
            <person name="Palsikar V.B."/>
            <person name="Mitreva M."/>
            <person name="Wilson R.K."/>
        </authorList>
    </citation>
    <scope>NUCLEOTIDE SEQUENCE [LARGE SCALE GENOMIC DNA]</scope>
    <source>
        <strain evidence="8 9">ATCC 700627</strain>
    </source>
</reference>
<proteinExistence type="predicted"/>
<evidence type="ECO:0000256" key="6">
    <source>
        <dbReference type="SAM" id="Phobius"/>
    </source>
</evidence>
<dbReference type="Pfam" id="PF02588">
    <property type="entry name" value="YitT_membrane"/>
    <property type="match status" value="1"/>
</dbReference>
<feature type="domain" description="DUF2179" evidence="7">
    <location>
        <begin position="229"/>
        <end position="283"/>
    </location>
</feature>
<evidence type="ECO:0000313" key="9">
    <source>
        <dbReference type="Proteomes" id="UP000016637"/>
    </source>
</evidence>
<dbReference type="HOGENOM" id="CLU_063199_1_1_9"/>
<keyword evidence="9" id="KW-1185">Reference proteome</keyword>
<comment type="subcellular location">
    <subcellularLocation>
        <location evidence="1">Cell membrane</location>
        <topology evidence="1">Multi-pass membrane protein</topology>
    </subcellularLocation>
</comment>
<evidence type="ECO:0000256" key="2">
    <source>
        <dbReference type="ARBA" id="ARBA00022475"/>
    </source>
</evidence>
<dbReference type="Proteomes" id="UP000016637">
    <property type="component" value="Unassembled WGS sequence"/>
</dbReference>
<dbReference type="InterPro" id="IPR015867">
    <property type="entry name" value="N-reg_PII/ATP_PRibTrfase_C"/>
</dbReference>
<dbReference type="InterPro" id="IPR051461">
    <property type="entry name" value="UPF0750_membrane"/>
</dbReference>
<dbReference type="PATRIC" id="fig|1321820.3.peg.665"/>
<dbReference type="PANTHER" id="PTHR33545:SF10">
    <property type="entry name" value="UPF0750 MEMBRANE PROTEIN YPJC"/>
    <property type="match status" value="1"/>
</dbReference>
<evidence type="ECO:0000256" key="1">
    <source>
        <dbReference type="ARBA" id="ARBA00004651"/>
    </source>
</evidence>
<protein>
    <recommendedName>
        <fullName evidence="7">DUF2179 domain-containing protein</fullName>
    </recommendedName>
</protein>
<evidence type="ECO:0000313" key="8">
    <source>
        <dbReference type="EMBL" id="ERK58780.1"/>
    </source>
</evidence>
<feature type="transmembrane region" description="Helical" evidence="6">
    <location>
        <begin position="83"/>
        <end position="100"/>
    </location>
</feature>
<keyword evidence="3 6" id="KW-0812">Transmembrane</keyword>
<evidence type="ECO:0000259" key="7">
    <source>
        <dbReference type="Pfam" id="PF10035"/>
    </source>
</evidence>
<dbReference type="Gene3D" id="3.30.70.120">
    <property type="match status" value="1"/>
</dbReference>
<dbReference type="EMBL" id="AWVP01000043">
    <property type="protein sequence ID" value="ERK58780.1"/>
    <property type="molecule type" value="Genomic_DNA"/>
</dbReference>
<evidence type="ECO:0000256" key="5">
    <source>
        <dbReference type="ARBA" id="ARBA00023136"/>
    </source>
</evidence>
<organism evidence="8 9">
    <name type="scientific">Gemella bergeri ATCC 700627</name>
    <dbReference type="NCBI Taxonomy" id="1321820"/>
    <lineage>
        <taxon>Bacteria</taxon>
        <taxon>Bacillati</taxon>
        <taxon>Bacillota</taxon>
        <taxon>Bacilli</taxon>
        <taxon>Bacillales</taxon>
        <taxon>Gemellaceae</taxon>
        <taxon>Gemella</taxon>
    </lineage>
</organism>
<dbReference type="CDD" id="cd16380">
    <property type="entry name" value="YitT_C"/>
    <property type="match status" value="1"/>
</dbReference>
<dbReference type="InterPro" id="IPR003740">
    <property type="entry name" value="YitT"/>
</dbReference>
<accession>U2Q7L6</accession>
<evidence type="ECO:0000256" key="4">
    <source>
        <dbReference type="ARBA" id="ARBA00022989"/>
    </source>
</evidence>
<feature type="transmembrane region" description="Helical" evidence="6">
    <location>
        <begin position="115"/>
        <end position="136"/>
    </location>
</feature>